<dbReference type="GO" id="GO:0000785">
    <property type="term" value="C:chromatin"/>
    <property type="evidence" value="ECO:0007669"/>
    <property type="project" value="TreeGrafter"/>
</dbReference>
<keyword evidence="2" id="KW-0805">Transcription regulation</keyword>
<dbReference type="InterPro" id="IPR008967">
    <property type="entry name" value="p53-like_TF_DNA-bd_sf"/>
</dbReference>
<evidence type="ECO:0000256" key="4">
    <source>
        <dbReference type="ARBA" id="ARBA00023163"/>
    </source>
</evidence>
<dbReference type="GO" id="GO:0005634">
    <property type="term" value="C:nucleus"/>
    <property type="evidence" value="ECO:0007669"/>
    <property type="project" value="UniProtKB-SubCell"/>
</dbReference>
<reference evidence="9" key="1">
    <citation type="submission" date="2021-10" db="EMBL/GenBank/DDBJ databases">
        <title>Tropical sea cucumber genome reveals ecological adaptation and Cuvierian tubules defense mechanism.</title>
        <authorList>
            <person name="Chen T."/>
        </authorList>
    </citation>
    <scope>NUCLEOTIDE SEQUENCE</scope>
    <source>
        <strain evidence="9">Nanhai2018</strain>
        <tissue evidence="9">Muscle</tissue>
    </source>
</reference>
<evidence type="ECO:0000256" key="7">
    <source>
        <dbReference type="SAM" id="MobiDB-lite"/>
    </source>
</evidence>
<dbReference type="GO" id="GO:0000978">
    <property type="term" value="F:RNA polymerase II cis-regulatory region sequence-specific DNA binding"/>
    <property type="evidence" value="ECO:0007669"/>
    <property type="project" value="InterPro"/>
</dbReference>
<comment type="caution">
    <text evidence="6">Lacks conserved residue(s) required for the propagation of feature annotation.</text>
</comment>
<organism evidence="9 10">
    <name type="scientific">Holothuria leucospilota</name>
    <name type="common">Black long sea cucumber</name>
    <name type="synonym">Mertensiothuria leucospilota</name>
    <dbReference type="NCBI Taxonomy" id="206669"/>
    <lineage>
        <taxon>Eukaryota</taxon>
        <taxon>Metazoa</taxon>
        <taxon>Echinodermata</taxon>
        <taxon>Eleutherozoa</taxon>
        <taxon>Echinozoa</taxon>
        <taxon>Holothuroidea</taxon>
        <taxon>Aspidochirotacea</taxon>
        <taxon>Aspidochirotida</taxon>
        <taxon>Holothuriidae</taxon>
        <taxon>Holothuria</taxon>
    </lineage>
</organism>
<dbReference type="PROSITE" id="PS50252">
    <property type="entry name" value="TBOX_3"/>
    <property type="match status" value="1"/>
</dbReference>
<evidence type="ECO:0000259" key="8">
    <source>
        <dbReference type="PROSITE" id="PS50252"/>
    </source>
</evidence>
<feature type="compositionally biased region" description="Polar residues" evidence="7">
    <location>
        <begin position="1"/>
        <end position="17"/>
    </location>
</feature>
<dbReference type="PANTHER" id="PTHR11267">
    <property type="entry name" value="T-BOX PROTEIN-RELATED"/>
    <property type="match status" value="1"/>
</dbReference>
<dbReference type="PROSITE" id="PS01283">
    <property type="entry name" value="TBOX_1"/>
    <property type="match status" value="1"/>
</dbReference>
<dbReference type="Pfam" id="PF00907">
    <property type="entry name" value="T-box"/>
    <property type="match status" value="1"/>
</dbReference>
<dbReference type="SMART" id="SM00425">
    <property type="entry name" value="TBOX"/>
    <property type="match status" value="1"/>
</dbReference>
<keyword evidence="4" id="KW-0804">Transcription</keyword>
<keyword evidence="10" id="KW-1185">Reference proteome</keyword>
<comment type="caution">
    <text evidence="9">The sequence shown here is derived from an EMBL/GenBank/DDBJ whole genome shotgun (WGS) entry which is preliminary data.</text>
</comment>
<evidence type="ECO:0000313" key="10">
    <source>
        <dbReference type="Proteomes" id="UP001152320"/>
    </source>
</evidence>
<keyword evidence="5 6" id="KW-0539">Nucleus</keyword>
<evidence type="ECO:0000256" key="5">
    <source>
        <dbReference type="ARBA" id="ARBA00023242"/>
    </source>
</evidence>
<dbReference type="GO" id="GO:0001708">
    <property type="term" value="P:cell fate specification"/>
    <property type="evidence" value="ECO:0007669"/>
    <property type="project" value="TreeGrafter"/>
</dbReference>
<dbReference type="OrthoDB" id="7442607at2759"/>
<protein>
    <submittedName>
        <fullName evidence="9">Brachyury protein-like</fullName>
    </submittedName>
</protein>
<dbReference type="InterPro" id="IPR018186">
    <property type="entry name" value="TF_T-box_CS"/>
</dbReference>
<dbReference type="Proteomes" id="UP001152320">
    <property type="component" value="Chromosome 16"/>
</dbReference>
<dbReference type="GO" id="GO:0045893">
    <property type="term" value="P:positive regulation of DNA-templated transcription"/>
    <property type="evidence" value="ECO:0007669"/>
    <property type="project" value="InterPro"/>
</dbReference>
<feature type="region of interest" description="Disordered" evidence="7">
    <location>
        <begin position="1"/>
        <end position="25"/>
    </location>
</feature>
<proteinExistence type="predicted"/>
<evidence type="ECO:0000256" key="3">
    <source>
        <dbReference type="ARBA" id="ARBA00023125"/>
    </source>
</evidence>
<evidence type="ECO:0000313" key="9">
    <source>
        <dbReference type="EMBL" id="KAJ8026428.1"/>
    </source>
</evidence>
<dbReference type="PRINTS" id="PR00937">
    <property type="entry name" value="TBOX"/>
</dbReference>
<dbReference type="InterPro" id="IPR046360">
    <property type="entry name" value="T-box_DNA-bd"/>
</dbReference>
<comment type="subcellular location">
    <subcellularLocation>
        <location evidence="1 6">Nucleus</location>
    </subcellularLocation>
</comment>
<dbReference type="EMBL" id="JAIZAY010000016">
    <property type="protein sequence ID" value="KAJ8026428.1"/>
    <property type="molecule type" value="Genomic_DNA"/>
</dbReference>
<feature type="domain" description="T-box" evidence="8">
    <location>
        <begin position="56"/>
        <end position="168"/>
    </location>
</feature>
<keyword evidence="3 6" id="KW-0238">DNA-binding</keyword>
<name>A0A9Q0YQ55_HOLLE</name>
<dbReference type="Gene3D" id="2.60.40.820">
    <property type="entry name" value="Transcription factor, T-box"/>
    <property type="match status" value="1"/>
</dbReference>
<dbReference type="PANTHER" id="PTHR11267:SF106">
    <property type="entry name" value="T-RELATED PROTEIN"/>
    <property type="match status" value="1"/>
</dbReference>
<evidence type="ECO:0000256" key="2">
    <source>
        <dbReference type="ARBA" id="ARBA00023015"/>
    </source>
</evidence>
<dbReference type="PROSITE" id="PS01264">
    <property type="entry name" value="TBOX_2"/>
    <property type="match status" value="1"/>
</dbReference>
<evidence type="ECO:0000256" key="1">
    <source>
        <dbReference type="ARBA" id="ARBA00004123"/>
    </source>
</evidence>
<sequence>MTDAKSSLRNQGVNSSGTAGGGKSLSQLIDTTQTTDMTSNSEKGEVPVGKGIKVKLEDSDLWKRFHKCTNEMIVTKTGRRMFPVMSASISGLDPDAMYSILLDFSATDDHRWKYVNGEWVPGGKPENAPPSSAYVHPDSPNFGAHWMKQSVGFSKVKLSNKLNGSGQITQLKIKYNPFAKAFLDVKEKSDGFEFFDDPQQSRYPQLGGWFLPGAGTMCGPSPHQLAPSFTLPSHTGCERLSSLSRHRSAPYPSTSPYHQKYPNSYTSDGSPTGLSLLPHETWPSLASTAPSMSSSCSQYTPVWPQMGSSSFPSVSTTGPFSSGFICPQYPTSSASSVNTTPMNSLANTSHSPPSVAVESPNHLSVTDSVHNVASTSSCSAFQETYPTDTQAGTMYDSCGYTSLGMSHHQNTGNRTSWVQIAPPSV</sequence>
<dbReference type="InterPro" id="IPR036960">
    <property type="entry name" value="T-box_sf"/>
</dbReference>
<dbReference type="SUPFAM" id="SSF49417">
    <property type="entry name" value="p53-like transcription factors"/>
    <property type="match status" value="1"/>
</dbReference>
<evidence type="ECO:0000256" key="6">
    <source>
        <dbReference type="PROSITE-ProRule" id="PRU00201"/>
    </source>
</evidence>
<dbReference type="InterPro" id="IPR001699">
    <property type="entry name" value="TF_T-box"/>
</dbReference>
<accession>A0A9Q0YQ55</accession>
<gene>
    <name evidence="9" type="ORF">HOLleu_31241</name>
</gene>
<dbReference type="AlphaFoldDB" id="A0A9Q0YQ55"/>
<feature type="compositionally biased region" description="Polar residues" evidence="7">
    <location>
        <begin position="251"/>
        <end position="272"/>
    </location>
</feature>
<feature type="region of interest" description="Disordered" evidence="7">
    <location>
        <begin position="242"/>
        <end position="272"/>
    </location>
</feature>
<dbReference type="GO" id="GO:0000981">
    <property type="term" value="F:DNA-binding transcription factor activity, RNA polymerase II-specific"/>
    <property type="evidence" value="ECO:0007669"/>
    <property type="project" value="TreeGrafter"/>
</dbReference>